<evidence type="ECO:0000256" key="1">
    <source>
        <dbReference type="SAM" id="Phobius"/>
    </source>
</evidence>
<protein>
    <recommendedName>
        <fullName evidence="4">STAS domain-containing protein</fullName>
    </recommendedName>
</protein>
<dbReference type="OrthoDB" id="9177189at2"/>
<dbReference type="SUPFAM" id="SSF52091">
    <property type="entry name" value="SpoIIaa-like"/>
    <property type="match status" value="1"/>
</dbReference>
<dbReference type="Proteomes" id="UP000295294">
    <property type="component" value="Plasmid unnamed1"/>
</dbReference>
<keyword evidence="1" id="KW-0812">Transmembrane</keyword>
<evidence type="ECO:0008006" key="4">
    <source>
        <dbReference type="Google" id="ProtNLM"/>
    </source>
</evidence>
<dbReference type="EMBL" id="CP038636">
    <property type="protein sequence ID" value="QBY55158.1"/>
    <property type="molecule type" value="Genomic_DNA"/>
</dbReference>
<accession>A0A4P7LHM9</accession>
<dbReference type="Gene3D" id="3.30.750.24">
    <property type="entry name" value="STAS domain"/>
    <property type="match status" value="1"/>
</dbReference>
<sequence length="232" mass="25765">MYSSLLLDRKVAAFSAISFSCGSEPEYMVSMIAFATMLPLGILKGVIVAVLMSMLLLIRRVAHPRMASWAAFGVRASSPTWSVTPRTSPFPVELVRQAMRSRVRTGAGPVRLVNCDLSLSPVVDLAGARMLLARHKEQQAAGAVLRLVGAHAPTRDMLRTEGMEKQLDRLERHLTGRTRSMFPGRHGCGHRTPLRRLRKQGKCAGRQQKSINRYSRCSGCRERTSHEQGRQT</sequence>
<dbReference type="KEGG" id="cox:E0W60_28905"/>
<keyword evidence="1" id="KW-0472">Membrane</keyword>
<geneLocation type="plasmid" evidence="2">
    <name>unnamed1</name>
</geneLocation>
<dbReference type="InterPro" id="IPR036513">
    <property type="entry name" value="STAS_dom_sf"/>
</dbReference>
<organism evidence="2 3">
    <name type="scientific">Cupriavidus oxalaticus</name>
    <dbReference type="NCBI Taxonomy" id="96344"/>
    <lineage>
        <taxon>Bacteria</taxon>
        <taxon>Pseudomonadati</taxon>
        <taxon>Pseudomonadota</taxon>
        <taxon>Betaproteobacteria</taxon>
        <taxon>Burkholderiales</taxon>
        <taxon>Burkholderiaceae</taxon>
        <taxon>Cupriavidus</taxon>
    </lineage>
</organism>
<keyword evidence="2" id="KW-0614">Plasmid</keyword>
<proteinExistence type="predicted"/>
<dbReference type="AlphaFoldDB" id="A0A4P7LHM9"/>
<name>A0A4P7LHM9_9BURK</name>
<evidence type="ECO:0000313" key="2">
    <source>
        <dbReference type="EMBL" id="QBY55158.1"/>
    </source>
</evidence>
<dbReference type="RefSeq" id="WP_135706448.1">
    <property type="nucleotide sequence ID" value="NZ_CP038636.1"/>
</dbReference>
<reference evidence="2 3" key="1">
    <citation type="submission" date="2019-03" db="EMBL/GenBank/DDBJ databases">
        <title>Efficiently degradation of phenoxyalkanoic acid herbicides by Cupriavidus oxalaticus strain X32.</title>
        <authorList>
            <person name="Sheng X."/>
        </authorList>
    </citation>
    <scope>NUCLEOTIDE SEQUENCE [LARGE SCALE GENOMIC DNA]</scope>
    <source>
        <strain evidence="2 3">X32</strain>
        <plasmid evidence="2 3">unnamed1</plasmid>
    </source>
</reference>
<evidence type="ECO:0000313" key="3">
    <source>
        <dbReference type="Proteomes" id="UP000295294"/>
    </source>
</evidence>
<keyword evidence="1" id="KW-1133">Transmembrane helix</keyword>
<gene>
    <name evidence="2" type="ORF">E0W60_28905</name>
</gene>
<feature type="transmembrane region" description="Helical" evidence="1">
    <location>
        <begin position="32"/>
        <end position="58"/>
    </location>
</feature>